<evidence type="ECO:0000256" key="2">
    <source>
        <dbReference type="ARBA" id="ARBA00004496"/>
    </source>
</evidence>
<comment type="similarity">
    <text evidence="3">Belongs to the ubiquitin family.</text>
</comment>
<dbReference type="Proteomes" id="UP000298416">
    <property type="component" value="Unassembled WGS sequence"/>
</dbReference>
<dbReference type="PROSITE" id="PS50053">
    <property type="entry name" value="UBIQUITIN_2"/>
    <property type="match status" value="1"/>
</dbReference>
<keyword evidence="8" id="KW-0832">Ubl conjugation</keyword>
<dbReference type="InterPro" id="IPR019954">
    <property type="entry name" value="Ubiquitin_CS"/>
</dbReference>
<gene>
    <name evidence="11" type="ORF">SASPL_121994</name>
</gene>
<dbReference type="FunFam" id="3.10.20.90:FF:000023">
    <property type="entry name" value="NEDD8 protein"/>
    <property type="match status" value="1"/>
</dbReference>
<accession>A0A8X8XIK2</accession>
<proteinExistence type="inferred from homology"/>
<evidence type="ECO:0000256" key="5">
    <source>
        <dbReference type="ARBA" id="ARBA00022499"/>
    </source>
</evidence>
<comment type="subcellular location">
    <subcellularLocation>
        <location evidence="2">Cytoplasm</location>
    </subcellularLocation>
    <subcellularLocation>
        <location evidence="1">Nucleus</location>
    </subcellularLocation>
</comment>
<dbReference type="SMART" id="SM00213">
    <property type="entry name" value="UBQ"/>
    <property type="match status" value="1"/>
</dbReference>
<sequence length="109" mass="11959">MQIFVKTLTGESGKSTITLEVESCDSIDHVKAAIQVKTLTGKEIEIDIEPTDTIDRIKERVEEKEGIPPVQQRLIYAGKQLGDDKTAKDYNIEGGSVLHLVLALRGGSH</sequence>
<evidence type="ECO:0000256" key="9">
    <source>
        <dbReference type="ARBA" id="ARBA00023242"/>
    </source>
</evidence>
<feature type="domain" description="Ubiquitin-like" evidence="10">
    <location>
        <begin position="32"/>
        <end position="107"/>
    </location>
</feature>
<reference evidence="11" key="2">
    <citation type="submission" date="2020-08" db="EMBL/GenBank/DDBJ databases">
        <title>Plant Genome Project.</title>
        <authorList>
            <person name="Zhang R.-G."/>
        </authorList>
    </citation>
    <scope>NUCLEOTIDE SEQUENCE</scope>
    <source>
        <strain evidence="11">Huo1</strain>
        <tissue evidence="11">Leaf</tissue>
    </source>
</reference>
<keyword evidence="12" id="KW-1185">Reference proteome</keyword>
<dbReference type="PROSITE" id="PS00299">
    <property type="entry name" value="UBIQUITIN_1"/>
    <property type="match status" value="1"/>
</dbReference>
<evidence type="ECO:0000259" key="10">
    <source>
        <dbReference type="PROSITE" id="PS50053"/>
    </source>
</evidence>
<dbReference type="InterPro" id="IPR050158">
    <property type="entry name" value="Ubiquitin_ubiquitin-like"/>
</dbReference>
<evidence type="ECO:0000256" key="6">
    <source>
        <dbReference type="ARBA" id="ARBA00022737"/>
    </source>
</evidence>
<name>A0A8X8XIK2_SALSN</name>
<keyword evidence="7" id="KW-0833">Ubl conjugation pathway</keyword>
<keyword evidence="5" id="KW-1017">Isopeptide bond</keyword>
<evidence type="ECO:0000256" key="4">
    <source>
        <dbReference type="ARBA" id="ARBA00022490"/>
    </source>
</evidence>
<dbReference type="InterPro" id="IPR019956">
    <property type="entry name" value="Ubiquitin_dom"/>
</dbReference>
<evidence type="ECO:0000256" key="7">
    <source>
        <dbReference type="ARBA" id="ARBA00022786"/>
    </source>
</evidence>
<keyword evidence="6" id="KW-0677">Repeat</keyword>
<keyword evidence="9" id="KW-0539">Nucleus</keyword>
<protein>
    <recommendedName>
        <fullName evidence="10">Ubiquitin-like domain-containing protein</fullName>
    </recommendedName>
</protein>
<organism evidence="11">
    <name type="scientific">Salvia splendens</name>
    <name type="common">Scarlet sage</name>
    <dbReference type="NCBI Taxonomy" id="180675"/>
    <lineage>
        <taxon>Eukaryota</taxon>
        <taxon>Viridiplantae</taxon>
        <taxon>Streptophyta</taxon>
        <taxon>Embryophyta</taxon>
        <taxon>Tracheophyta</taxon>
        <taxon>Spermatophyta</taxon>
        <taxon>Magnoliopsida</taxon>
        <taxon>eudicotyledons</taxon>
        <taxon>Gunneridae</taxon>
        <taxon>Pentapetalae</taxon>
        <taxon>asterids</taxon>
        <taxon>lamiids</taxon>
        <taxon>Lamiales</taxon>
        <taxon>Lamiaceae</taxon>
        <taxon>Nepetoideae</taxon>
        <taxon>Mentheae</taxon>
        <taxon>Salviinae</taxon>
        <taxon>Salvia</taxon>
        <taxon>Salvia subgen. Calosphace</taxon>
        <taxon>core Calosphace</taxon>
    </lineage>
</organism>
<evidence type="ECO:0000256" key="1">
    <source>
        <dbReference type="ARBA" id="ARBA00004123"/>
    </source>
</evidence>
<evidence type="ECO:0000313" key="11">
    <source>
        <dbReference type="EMBL" id="KAG6414621.1"/>
    </source>
</evidence>
<dbReference type="AlphaFoldDB" id="A0A8X8XIK2"/>
<dbReference type="EMBL" id="PNBA02000008">
    <property type="protein sequence ID" value="KAG6414621.1"/>
    <property type="molecule type" value="Genomic_DNA"/>
</dbReference>
<evidence type="ECO:0000256" key="3">
    <source>
        <dbReference type="ARBA" id="ARBA00008430"/>
    </source>
</evidence>
<dbReference type="InterPro" id="IPR029071">
    <property type="entry name" value="Ubiquitin-like_domsf"/>
</dbReference>
<evidence type="ECO:0000256" key="8">
    <source>
        <dbReference type="ARBA" id="ARBA00022843"/>
    </source>
</evidence>
<dbReference type="PRINTS" id="PR00348">
    <property type="entry name" value="UBIQUITIN"/>
</dbReference>
<dbReference type="GO" id="GO:0003729">
    <property type="term" value="F:mRNA binding"/>
    <property type="evidence" value="ECO:0007669"/>
    <property type="project" value="UniProtKB-ARBA"/>
</dbReference>
<dbReference type="InterPro" id="IPR000626">
    <property type="entry name" value="Ubiquitin-like_dom"/>
</dbReference>
<dbReference type="InterPro" id="IPR038738">
    <property type="entry name" value="Nedd8-like"/>
</dbReference>
<keyword evidence="4" id="KW-0963">Cytoplasm</keyword>
<dbReference type="CDD" id="cd01806">
    <property type="entry name" value="Ubl_NEDD8"/>
    <property type="match status" value="1"/>
</dbReference>
<dbReference type="Pfam" id="PF00240">
    <property type="entry name" value="ubiquitin"/>
    <property type="match status" value="1"/>
</dbReference>
<comment type="caution">
    <text evidence="11">The sequence shown here is derived from an EMBL/GenBank/DDBJ whole genome shotgun (WGS) entry which is preliminary data.</text>
</comment>
<dbReference type="PANTHER" id="PTHR10666">
    <property type="entry name" value="UBIQUITIN"/>
    <property type="match status" value="1"/>
</dbReference>
<dbReference type="Gene3D" id="3.10.20.90">
    <property type="entry name" value="Phosphatidylinositol 3-kinase Catalytic Subunit, Chain A, domain 1"/>
    <property type="match status" value="2"/>
</dbReference>
<evidence type="ECO:0000313" key="12">
    <source>
        <dbReference type="Proteomes" id="UP000298416"/>
    </source>
</evidence>
<reference evidence="11" key="1">
    <citation type="submission" date="2018-01" db="EMBL/GenBank/DDBJ databases">
        <authorList>
            <person name="Mao J.F."/>
        </authorList>
    </citation>
    <scope>NUCLEOTIDE SEQUENCE</scope>
    <source>
        <strain evidence="11">Huo1</strain>
        <tissue evidence="11">Leaf</tissue>
    </source>
</reference>
<dbReference type="GO" id="GO:0005634">
    <property type="term" value="C:nucleus"/>
    <property type="evidence" value="ECO:0007669"/>
    <property type="project" value="UniProtKB-SubCell"/>
</dbReference>
<dbReference type="SUPFAM" id="SSF54236">
    <property type="entry name" value="Ubiquitin-like"/>
    <property type="match status" value="1"/>
</dbReference>
<dbReference type="GO" id="GO:0005737">
    <property type="term" value="C:cytoplasm"/>
    <property type="evidence" value="ECO:0007669"/>
    <property type="project" value="UniProtKB-SubCell"/>
</dbReference>
<dbReference type="FunFam" id="3.10.20.90:FF:000469">
    <property type="entry name" value="Polyubiquitin-C"/>
    <property type="match status" value="1"/>
</dbReference>